<dbReference type="Proteomes" id="UP001172083">
    <property type="component" value="Unassembled WGS sequence"/>
</dbReference>
<dbReference type="GO" id="GO:0016787">
    <property type="term" value="F:hydrolase activity"/>
    <property type="evidence" value="ECO:0007669"/>
    <property type="project" value="UniProtKB-KW"/>
</dbReference>
<dbReference type="InterPro" id="IPR001969">
    <property type="entry name" value="Aspartic_peptidase_AS"/>
</dbReference>
<feature type="domain" description="Peptidase A2" evidence="2">
    <location>
        <begin position="21"/>
        <end position="113"/>
    </location>
</feature>
<evidence type="ECO:0000259" key="2">
    <source>
        <dbReference type="PROSITE" id="PS50175"/>
    </source>
</evidence>
<dbReference type="Gene3D" id="2.40.70.10">
    <property type="entry name" value="Acid Proteases"/>
    <property type="match status" value="1"/>
</dbReference>
<keyword evidence="1 3" id="KW-0378">Hydrolase</keyword>
<dbReference type="InterPro" id="IPR021109">
    <property type="entry name" value="Peptidase_aspartic_dom_sf"/>
</dbReference>
<evidence type="ECO:0000313" key="3">
    <source>
        <dbReference type="EMBL" id="MDN5213809.1"/>
    </source>
</evidence>
<keyword evidence="4" id="KW-1185">Reference proteome</keyword>
<dbReference type="Pfam" id="PF13650">
    <property type="entry name" value="Asp_protease_2"/>
    <property type="match status" value="1"/>
</dbReference>
<sequence>MKIVNLRSKPIVKGVINGKVAHFLLDTGSDLTILHAKSAREYGFKLVQGRNRPLMIEGLGGSHRDFKRAAGLKLYMDESLIYTHFFAFDLGNIVNSIRANTNIKIAGIIGSDVMRKYGFKIDYDNRLVSFTGVDYDKKQNKVENEPTLSVNK</sequence>
<protein>
    <submittedName>
        <fullName evidence="3">Retropepsin-like aspartic protease</fullName>
        <ecNumber evidence="3">3.4.23.-</ecNumber>
    </submittedName>
</protein>
<dbReference type="RefSeq" id="WP_346759150.1">
    <property type="nucleotide sequence ID" value="NZ_JAUJEB010000004.1"/>
</dbReference>
<evidence type="ECO:0000313" key="4">
    <source>
        <dbReference type="Proteomes" id="UP001172083"/>
    </source>
</evidence>
<dbReference type="EC" id="3.4.23.-" evidence="3"/>
<reference evidence="3" key="1">
    <citation type="submission" date="2023-06" db="EMBL/GenBank/DDBJ databases">
        <title>Genomic of Agaribacillus aureum.</title>
        <authorList>
            <person name="Wang G."/>
        </authorList>
    </citation>
    <scope>NUCLEOTIDE SEQUENCE</scope>
    <source>
        <strain evidence="3">BMA12</strain>
    </source>
</reference>
<evidence type="ECO:0000256" key="1">
    <source>
        <dbReference type="ARBA" id="ARBA00022801"/>
    </source>
</evidence>
<dbReference type="InterPro" id="IPR001995">
    <property type="entry name" value="Peptidase_A2_cat"/>
</dbReference>
<dbReference type="SUPFAM" id="SSF50630">
    <property type="entry name" value="Acid proteases"/>
    <property type="match status" value="1"/>
</dbReference>
<name>A0ABT8L7S7_9BACT</name>
<dbReference type="PROSITE" id="PS00141">
    <property type="entry name" value="ASP_PROTEASE"/>
    <property type="match status" value="1"/>
</dbReference>
<proteinExistence type="predicted"/>
<gene>
    <name evidence="3" type="ORF">QQ020_17175</name>
</gene>
<dbReference type="EMBL" id="JAUJEB010000004">
    <property type="protein sequence ID" value="MDN5213809.1"/>
    <property type="molecule type" value="Genomic_DNA"/>
</dbReference>
<accession>A0ABT8L7S7</accession>
<comment type="caution">
    <text evidence="3">The sequence shown here is derived from an EMBL/GenBank/DDBJ whole genome shotgun (WGS) entry which is preliminary data.</text>
</comment>
<dbReference type="PROSITE" id="PS50175">
    <property type="entry name" value="ASP_PROT_RETROV"/>
    <property type="match status" value="1"/>
</dbReference>
<organism evidence="3 4">
    <name type="scientific">Agaribacillus aureus</name>
    <dbReference type="NCBI Taxonomy" id="3051825"/>
    <lineage>
        <taxon>Bacteria</taxon>
        <taxon>Pseudomonadati</taxon>
        <taxon>Bacteroidota</taxon>
        <taxon>Cytophagia</taxon>
        <taxon>Cytophagales</taxon>
        <taxon>Splendidivirgaceae</taxon>
        <taxon>Agaribacillus</taxon>
    </lineage>
</organism>